<keyword evidence="8 14" id="KW-0479">Metal-binding</keyword>
<evidence type="ECO:0000256" key="14">
    <source>
        <dbReference type="RuleBase" id="RU003591"/>
    </source>
</evidence>
<keyword evidence="7 14" id="KW-0808">Transferase</keyword>
<dbReference type="GO" id="GO:0005948">
    <property type="term" value="C:acetolactate synthase complex"/>
    <property type="evidence" value="ECO:0007669"/>
    <property type="project" value="TreeGrafter"/>
</dbReference>
<dbReference type="EC" id="2.2.1.6" evidence="4 14"/>
<keyword evidence="12 14" id="KW-0100">Branched-chain amino acid biosynthesis</keyword>
<accession>A0A939DP59</accession>
<evidence type="ECO:0000256" key="8">
    <source>
        <dbReference type="ARBA" id="ARBA00022723"/>
    </source>
</evidence>
<dbReference type="InterPro" id="IPR029035">
    <property type="entry name" value="DHS-like_NAD/FAD-binding_dom"/>
</dbReference>
<dbReference type="InterPro" id="IPR000399">
    <property type="entry name" value="TPP-bd_CS"/>
</dbReference>
<keyword evidence="5 14" id="KW-0028">Amino-acid biosynthesis</keyword>
<dbReference type="SUPFAM" id="SSF52518">
    <property type="entry name" value="Thiamin diphosphate-binding fold (THDP-binding)"/>
    <property type="match status" value="2"/>
</dbReference>
<keyword evidence="6" id="KW-0285">Flavoprotein</keyword>
<comment type="caution">
    <text evidence="18">The sequence shown here is derived from an EMBL/GenBank/DDBJ whole genome shotgun (WGS) entry which is preliminary data.</text>
</comment>
<dbReference type="FunFam" id="3.40.50.970:FF:000016">
    <property type="entry name" value="Acetolactate synthase"/>
    <property type="match status" value="1"/>
</dbReference>
<keyword evidence="10 14" id="KW-0460">Magnesium</keyword>
<name>A0A939DP59_9ALTE</name>
<dbReference type="Pfam" id="PF02776">
    <property type="entry name" value="TPP_enzyme_N"/>
    <property type="match status" value="1"/>
</dbReference>
<dbReference type="CDD" id="cd07035">
    <property type="entry name" value="TPP_PYR_POX_like"/>
    <property type="match status" value="1"/>
</dbReference>
<sequence length="551" mass="59889">MKGAQATLQYLTAQGIDRVFGYPGGAIMPLYDALLDSPVRHYLCRHEQGAAFAAIGYARSTNQVGVCIATSGPGATNLITSLADAKLDSVPLVVITGQVARAAMGTDAFQEVDVLGLSLSICKHSMQVMSPEDLVPSLQHAFRIASEGRPGPVLVDIPKDILLMEVPEFEPEDQGALTLPQPDEQTIEAANQLLDNSQRPVVYVGGGVGMADAVQELRHFIARNNLPAVCTLKGLGSADTDHPGYLGMLGMHGLAAANLAVQGCDLLIAIGARLDDRVTGKLDEFAPHAKLLHLDIDPAEIHKRRQADVSLLGDLKQILPQLTCPQDKTEWLERMATLKAEKALTYSSHSGDGQIHAPSLLRSLSDLAETDAIVTCDVGQHQMWVAQHMLFSHPTCHLSSGGLGTMGFGLPAAIGAQVANPNKQVVAVCGDGSFMMNVQELGTLRRYQMPVKILILDNQRLGMVKQWQELFHEQRYSETDLSDNPEFSRLAQAFDIEAEQIQSAEQVIPALKRMLSHPGPYLLHVRLDHKDNVWPIVPPNTANHQMWEQPR</sequence>
<dbReference type="GO" id="GO:0000287">
    <property type="term" value="F:magnesium ion binding"/>
    <property type="evidence" value="ECO:0007669"/>
    <property type="project" value="UniProtKB-UniRule"/>
</dbReference>
<dbReference type="Proteomes" id="UP000664654">
    <property type="component" value="Unassembled WGS sequence"/>
</dbReference>
<dbReference type="FunFam" id="3.40.50.1220:FF:000008">
    <property type="entry name" value="Acetolactate synthase"/>
    <property type="match status" value="1"/>
</dbReference>
<dbReference type="FunFam" id="3.40.50.970:FF:000007">
    <property type="entry name" value="Acetolactate synthase"/>
    <property type="match status" value="1"/>
</dbReference>
<comment type="pathway">
    <text evidence="1 14">Amino-acid biosynthesis; L-isoleucine biosynthesis; L-isoleucine from 2-oxobutanoate: step 1/4.</text>
</comment>
<comment type="similarity">
    <text evidence="3 14">Belongs to the TPP enzyme family.</text>
</comment>
<evidence type="ECO:0000313" key="19">
    <source>
        <dbReference type="Proteomes" id="UP000664654"/>
    </source>
</evidence>
<dbReference type="SUPFAM" id="SSF52467">
    <property type="entry name" value="DHS-like NAD/FAD-binding domain"/>
    <property type="match status" value="1"/>
</dbReference>
<dbReference type="InterPro" id="IPR029061">
    <property type="entry name" value="THDP-binding"/>
</dbReference>
<proteinExistence type="inferred from homology"/>
<keyword evidence="9" id="KW-0274">FAD</keyword>
<dbReference type="CDD" id="cd02015">
    <property type="entry name" value="TPP_AHAS"/>
    <property type="match status" value="1"/>
</dbReference>
<evidence type="ECO:0000256" key="2">
    <source>
        <dbReference type="ARBA" id="ARBA00005025"/>
    </source>
</evidence>
<dbReference type="NCBIfam" id="NF006524">
    <property type="entry name" value="PRK08978.1"/>
    <property type="match status" value="1"/>
</dbReference>
<evidence type="ECO:0000256" key="11">
    <source>
        <dbReference type="ARBA" id="ARBA00023052"/>
    </source>
</evidence>
<dbReference type="Gene3D" id="3.40.50.970">
    <property type="match status" value="2"/>
</dbReference>
<evidence type="ECO:0000256" key="12">
    <source>
        <dbReference type="ARBA" id="ARBA00023304"/>
    </source>
</evidence>
<reference evidence="18" key="1">
    <citation type="submission" date="2021-03" db="EMBL/GenBank/DDBJ databases">
        <title>novel species isolated from a fishpond in China.</title>
        <authorList>
            <person name="Lu H."/>
            <person name="Cai Z."/>
        </authorList>
    </citation>
    <scope>NUCLEOTIDE SEQUENCE</scope>
    <source>
        <strain evidence="18">JCM 30855</strain>
    </source>
</reference>
<feature type="domain" description="Thiamine pyrophosphate enzyme central" evidence="15">
    <location>
        <begin position="187"/>
        <end position="322"/>
    </location>
</feature>
<dbReference type="InterPro" id="IPR039368">
    <property type="entry name" value="AHAS_TPP"/>
</dbReference>
<evidence type="ECO:0000256" key="3">
    <source>
        <dbReference type="ARBA" id="ARBA00007812"/>
    </source>
</evidence>
<evidence type="ECO:0000256" key="5">
    <source>
        <dbReference type="ARBA" id="ARBA00022605"/>
    </source>
</evidence>
<dbReference type="Pfam" id="PF00205">
    <property type="entry name" value="TPP_enzyme_M"/>
    <property type="match status" value="1"/>
</dbReference>
<dbReference type="PANTHER" id="PTHR18968:SF142">
    <property type="entry name" value="ACETOLACTATE SYNTHASE"/>
    <property type="match status" value="1"/>
</dbReference>
<dbReference type="InterPro" id="IPR012000">
    <property type="entry name" value="Thiamin_PyroP_enz_cen_dom"/>
</dbReference>
<dbReference type="InterPro" id="IPR012001">
    <property type="entry name" value="Thiamin_PyroP_enz_TPP-bd_dom"/>
</dbReference>
<dbReference type="PROSITE" id="PS00187">
    <property type="entry name" value="TPP_ENZYMES"/>
    <property type="match status" value="1"/>
</dbReference>
<dbReference type="InterPro" id="IPR011766">
    <property type="entry name" value="TPP_enzyme_TPP-bd"/>
</dbReference>
<evidence type="ECO:0000313" key="18">
    <source>
        <dbReference type="EMBL" id="MBN7825807.1"/>
    </source>
</evidence>
<dbReference type="InterPro" id="IPR012846">
    <property type="entry name" value="Acetolactate_synth_lsu"/>
</dbReference>
<comment type="cofactor">
    <cofactor evidence="14">
        <name>Mg(2+)</name>
        <dbReference type="ChEBI" id="CHEBI:18420"/>
    </cofactor>
    <text evidence="14">Binds 1 Mg(2+) ion per subunit.</text>
</comment>
<dbReference type="GO" id="GO:0030976">
    <property type="term" value="F:thiamine pyrophosphate binding"/>
    <property type="evidence" value="ECO:0007669"/>
    <property type="project" value="UniProtKB-UniRule"/>
</dbReference>
<evidence type="ECO:0000256" key="9">
    <source>
        <dbReference type="ARBA" id="ARBA00022827"/>
    </source>
</evidence>
<gene>
    <name evidence="18" type="ORF">J0A66_11275</name>
</gene>
<feature type="domain" description="Thiamine pyrophosphate enzyme N-terminal TPP-binding" evidence="17">
    <location>
        <begin position="1"/>
        <end position="115"/>
    </location>
</feature>
<dbReference type="GO" id="GO:0050660">
    <property type="term" value="F:flavin adenine dinucleotide binding"/>
    <property type="evidence" value="ECO:0007669"/>
    <property type="project" value="InterPro"/>
</dbReference>
<dbReference type="GO" id="GO:0003984">
    <property type="term" value="F:acetolactate synthase activity"/>
    <property type="evidence" value="ECO:0007669"/>
    <property type="project" value="UniProtKB-EC"/>
</dbReference>
<organism evidence="18 19">
    <name type="scientific">Bowmanella dokdonensis</name>
    <dbReference type="NCBI Taxonomy" id="751969"/>
    <lineage>
        <taxon>Bacteria</taxon>
        <taxon>Pseudomonadati</taxon>
        <taxon>Pseudomonadota</taxon>
        <taxon>Gammaproteobacteria</taxon>
        <taxon>Alteromonadales</taxon>
        <taxon>Alteromonadaceae</taxon>
        <taxon>Bowmanella</taxon>
    </lineage>
</organism>
<evidence type="ECO:0000259" key="15">
    <source>
        <dbReference type="Pfam" id="PF00205"/>
    </source>
</evidence>
<comment type="catalytic activity">
    <reaction evidence="13 14">
        <text>2 pyruvate + H(+) = (2S)-2-acetolactate + CO2</text>
        <dbReference type="Rhea" id="RHEA:25249"/>
        <dbReference type="ChEBI" id="CHEBI:15361"/>
        <dbReference type="ChEBI" id="CHEBI:15378"/>
        <dbReference type="ChEBI" id="CHEBI:16526"/>
        <dbReference type="ChEBI" id="CHEBI:58476"/>
        <dbReference type="EC" id="2.2.1.6"/>
    </reaction>
</comment>
<dbReference type="EMBL" id="JAFKCV010000005">
    <property type="protein sequence ID" value="MBN7825807.1"/>
    <property type="molecule type" value="Genomic_DNA"/>
</dbReference>
<dbReference type="PANTHER" id="PTHR18968">
    <property type="entry name" value="THIAMINE PYROPHOSPHATE ENZYMES"/>
    <property type="match status" value="1"/>
</dbReference>
<evidence type="ECO:0000259" key="16">
    <source>
        <dbReference type="Pfam" id="PF02775"/>
    </source>
</evidence>
<dbReference type="GO" id="GO:0009099">
    <property type="term" value="P:L-valine biosynthetic process"/>
    <property type="evidence" value="ECO:0007669"/>
    <property type="project" value="TreeGrafter"/>
</dbReference>
<protein>
    <recommendedName>
        <fullName evidence="4 14">Acetolactate synthase</fullName>
        <ecNumber evidence="4 14">2.2.1.6</ecNumber>
    </recommendedName>
</protein>
<evidence type="ECO:0000259" key="17">
    <source>
        <dbReference type="Pfam" id="PF02776"/>
    </source>
</evidence>
<evidence type="ECO:0000256" key="10">
    <source>
        <dbReference type="ARBA" id="ARBA00022842"/>
    </source>
</evidence>
<comment type="pathway">
    <text evidence="2 14">Amino-acid biosynthesis; L-valine biosynthesis; L-valine from pyruvate: step 1/4.</text>
</comment>
<evidence type="ECO:0000256" key="6">
    <source>
        <dbReference type="ARBA" id="ARBA00022630"/>
    </source>
</evidence>
<evidence type="ECO:0000256" key="7">
    <source>
        <dbReference type="ARBA" id="ARBA00022679"/>
    </source>
</evidence>
<dbReference type="AlphaFoldDB" id="A0A939DP59"/>
<dbReference type="Pfam" id="PF02775">
    <property type="entry name" value="TPP_enzyme_C"/>
    <property type="match status" value="1"/>
</dbReference>
<dbReference type="RefSeq" id="WP_206573916.1">
    <property type="nucleotide sequence ID" value="NZ_JAFKCV010000005.1"/>
</dbReference>
<keyword evidence="19" id="KW-1185">Reference proteome</keyword>
<feature type="domain" description="Thiamine pyrophosphate enzyme TPP-binding" evidence="16">
    <location>
        <begin position="377"/>
        <end position="525"/>
    </location>
</feature>
<evidence type="ECO:0000256" key="4">
    <source>
        <dbReference type="ARBA" id="ARBA00013145"/>
    </source>
</evidence>
<dbReference type="NCBIfam" id="TIGR00118">
    <property type="entry name" value="acolac_lg"/>
    <property type="match status" value="1"/>
</dbReference>
<evidence type="ECO:0000256" key="13">
    <source>
        <dbReference type="ARBA" id="ARBA00048670"/>
    </source>
</evidence>
<dbReference type="GO" id="GO:0009097">
    <property type="term" value="P:isoleucine biosynthetic process"/>
    <property type="evidence" value="ECO:0007669"/>
    <property type="project" value="TreeGrafter"/>
</dbReference>
<dbReference type="Gene3D" id="3.40.50.1220">
    <property type="entry name" value="TPP-binding domain"/>
    <property type="match status" value="1"/>
</dbReference>
<comment type="cofactor">
    <cofactor evidence="14">
        <name>thiamine diphosphate</name>
        <dbReference type="ChEBI" id="CHEBI:58937"/>
    </cofactor>
    <text evidence="14">Binds 1 thiamine pyrophosphate per subunit.</text>
</comment>
<evidence type="ECO:0000256" key="1">
    <source>
        <dbReference type="ARBA" id="ARBA00004974"/>
    </source>
</evidence>
<dbReference type="InterPro" id="IPR045229">
    <property type="entry name" value="TPP_enz"/>
</dbReference>
<keyword evidence="11 14" id="KW-0786">Thiamine pyrophosphate</keyword>